<keyword evidence="3" id="KW-0808">Transferase</keyword>
<keyword evidence="2" id="KW-0328">Glycosyltransferase</keyword>
<dbReference type="CDD" id="cd03801">
    <property type="entry name" value="GT4_PimA-like"/>
    <property type="match status" value="1"/>
</dbReference>
<dbReference type="EMBL" id="BSUN01000001">
    <property type="protein sequence ID" value="GMA36066.1"/>
    <property type="molecule type" value="Genomic_DNA"/>
</dbReference>
<dbReference type="Pfam" id="PF13692">
    <property type="entry name" value="Glyco_trans_1_4"/>
    <property type="match status" value="1"/>
</dbReference>
<accession>A0ABQ6IF63</accession>
<reference evidence="7" key="1">
    <citation type="journal article" date="2019" name="Int. J. Syst. Evol. Microbiol.">
        <title>The Global Catalogue of Microorganisms (GCM) 10K type strain sequencing project: providing services to taxonomists for standard genome sequencing and annotation.</title>
        <authorList>
            <consortium name="The Broad Institute Genomics Platform"/>
            <consortium name="The Broad Institute Genome Sequencing Center for Infectious Disease"/>
            <person name="Wu L."/>
            <person name="Ma J."/>
        </authorList>
    </citation>
    <scope>NUCLEOTIDE SEQUENCE [LARGE SCALE GENOMIC DNA]</scope>
    <source>
        <strain evidence="7">NBRC 112299</strain>
    </source>
</reference>
<dbReference type="Pfam" id="PF13439">
    <property type="entry name" value="Glyco_transf_4"/>
    <property type="match status" value="1"/>
</dbReference>
<protein>
    <recommendedName>
        <fullName evidence="1">D-inositol 3-phosphate glycosyltransferase</fullName>
    </recommendedName>
</protein>
<dbReference type="SUPFAM" id="SSF53756">
    <property type="entry name" value="UDP-Glycosyltransferase/glycogen phosphorylase"/>
    <property type="match status" value="1"/>
</dbReference>
<evidence type="ECO:0000256" key="2">
    <source>
        <dbReference type="ARBA" id="ARBA00022676"/>
    </source>
</evidence>
<feature type="compositionally biased region" description="Basic residues" evidence="4">
    <location>
        <begin position="300"/>
        <end position="318"/>
    </location>
</feature>
<organism evidence="6 7">
    <name type="scientific">Demequina litorisediminis</name>
    <dbReference type="NCBI Taxonomy" id="1849022"/>
    <lineage>
        <taxon>Bacteria</taxon>
        <taxon>Bacillati</taxon>
        <taxon>Actinomycetota</taxon>
        <taxon>Actinomycetes</taxon>
        <taxon>Micrococcales</taxon>
        <taxon>Demequinaceae</taxon>
        <taxon>Demequina</taxon>
    </lineage>
</organism>
<evidence type="ECO:0000313" key="7">
    <source>
        <dbReference type="Proteomes" id="UP001157125"/>
    </source>
</evidence>
<gene>
    <name evidence="6" type="ORF">GCM10025876_22700</name>
</gene>
<feature type="region of interest" description="Disordered" evidence="4">
    <location>
        <begin position="284"/>
        <end position="327"/>
    </location>
</feature>
<name>A0ABQ6IF63_9MICO</name>
<dbReference type="Proteomes" id="UP001157125">
    <property type="component" value="Unassembled WGS sequence"/>
</dbReference>
<keyword evidence="7" id="KW-1185">Reference proteome</keyword>
<dbReference type="InterPro" id="IPR050194">
    <property type="entry name" value="Glycosyltransferase_grp1"/>
</dbReference>
<dbReference type="PANTHER" id="PTHR45947">
    <property type="entry name" value="SULFOQUINOVOSYL TRANSFERASE SQD2"/>
    <property type="match status" value="1"/>
</dbReference>
<evidence type="ECO:0000313" key="6">
    <source>
        <dbReference type="EMBL" id="GMA36066.1"/>
    </source>
</evidence>
<evidence type="ECO:0000259" key="5">
    <source>
        <dbReference type="Pfam" id="PF13439"/>
    </source>
</evidence>
<dbReference type="PANTHER" id="PTHR45947:SF3">
    <property type="entry name" value="SULFOQUINOVOSYL TRANSFERASE SQD2"/>
    <property type="match status" value="1"/>
</dbReference>
<evidence type="ECO:0000256" key="3">
    <source>
        <dbReference type="ARBA" id="ARBA00022679"/>
    </source>
</evidence>
<sequence>MKVALVLDDSIDRPDGVQQYVLTLGAFLERAGHEVHYVCSDATRTDVTVHSLARNVGVTFNGNGLRIPLPTSRAMLREFLERERYDVIHVQIPHSPLFAARVVDEARRVQARTVRIVGTFHILPDGAVSEHGTRLLGRWLRRNLAKFDAFCAVSPPAREFAGRAFSIDPRVIPCPVDVTRFAREAAAATRAPGADGRLVVAFLGRLVERKGAVELIAALAALDPVVLARIEVRIGGKGPLMGSLTETVARHGLDDTVTFAGFVAEEDKAGFYADADIAVFPATGGESLRHRPGGGDGLRSRRGARRRESRLPVRHRRPAPGERGRPQRACIRRGAHAAHPVARAASLICTLNRRSGCSASTWRPSARRFWTCTGCSAPSSDARARGARR</sequence>
<dbReference type="InterPro" id="IPR028098">
    <property type="entry name" value="Glyco_trans_4-like_N"/>
</dbReference>
<evidence type="ECO:0000256" key="4">
    <source>
        <dbReference type="SAM" id="MobiDB-lite"/>
    </source>
</evidence>
<feature type="domain" description="Glycosyltransferase subfamily 4-like N-terminal" evidence="5">
    <location>
        <begin position="15"/>
        <end position="180"/>
    </location>
</feature>
<comment type="caution">
    <text evidence="6">The sequence shown here is derived from an EMBL/GenBank/DDBJ whole genome shotgun (WGS) entry which is preliminary data.</text>
</comment>
<proteinExistence type="predicted"/>
<dbReference type="RefSeq" id="WP_284328372.1">
    <property type="nucleotide sequence ID" value="NZ_BSUN01000001.1"/>
</dbReference>
<dbReference type="Gene3D" id="3.40.50.2000">
    <property type="entry name" value="Glycogen Phosphorylase B"/>
    <property type="match status" value="2"/>
</dbReference>
<evidence type="ECO:0000256" key="1">
    <source>
        <dbReference type="ARBA" id="ARBA00021292"/>
    </source>
</evidence>